<dbReference type="AlphaFoldDB" id="A0A0E9NH43"/>
<accession>A0A0E9NH43</accession>
<evidence type="ECO:0000256" key="8">
    <source>
        <dbReference type="ARBA" id="ARBA00047454"/>
    </source>
</evidence>
<comment type="caution">
    <text evidence="13">The sequence shown here is derived from an EMBL/GenBank/DDBJ whole genome shotgun (WGS) entry which is preliminary data.</text>
</comment>
<evidence type="ECO:0000313" key="14">
    <source>
        <dbReference type="Proteomes" id="UP000033140"/>
    </source>
</evidence>
<dbReference type="PANTHER" id="PTHR24353:SF153">
    <property type="entry name" value="CAMP-DEPENDENT PROTEIN KINASE CATALYTIC SUBUNIT 1"/>
    <property type="match status" value="1"/>
</dbReference>
<dbReference type="PROSITE" id="PS00107">
    <property type="entry name" value="PROTEIN_KINASE_ATP"/>
    <property type="match status" value="1"/>
</dbReference>
<dbReference type="InterPro" id="IPR017441">
    <property type="entry name" value="Protein_kinase_ATP_BS"/>
</dbReference>
<dbReference type="InterPro" id="IPR011009">
    <property type="entry name" value="Kinase-like_dom_sf"/>
</dbReference>
<dbReference type="FunFam" id="1.10.510.10:FF:000005">
    <property type="entry name" value="cAMP-dependent protein kinase catalytic subunit alpha"/>
    <property type="match status" value="1"/>
</dbReference>
<evidence type="ECO:0000256" key="5">
    <source>
        <dbReference type="ARBA" id="ARBA00022777"/>
    </source>
</evidence>
<evidence type="ECO:0000256" key="6">
    <source>
        <dbReference type="ARBA" id="ARBA00022840"/>
    </source>
</evidence>
<dbReference type="EMBL" id="BACD03000017">
    <property type="protein sequence ID" value="GAO48730.1"/>
    <property type="molecule type" value="Genomic_DNA"/>
</dbReference>
<dbReference type="InterPro" id="IPR008271">
    <property type="entry name" value="Ser/Thr_kinase_AS"/>
</dbReference>
<feature type="region of interest" description="Disordered" evidence="10">
    <location>
        <begin position="106"/>
        <end position="238"/>
    </location>
</feature>
<keyword evidence="14" id="KW-1185">Reference proteome</keyword>
<proteinExistence type="predicted"/>
<dbReference type="Gene3D" id="1.10.510.10">
    <property type="entry name" value="Transferase(Phosphotransferase) domain 1"/>
    <property type="match status" value="1"/>
</dbReference>
<dbReference type="Gene3D" id="3.30.200.20">
    <property type="entry name" value="Phosphorylase Kinase, domain 1"/>
    <property type="match status" value="1"/>
</dbReference>
<evidence type="ECO:0000259" key="12">
    <source>
        <dbReference type="PROSITE" id="PS51285"/>
    </source>
</evidence>
<evidence type="ECO:0000313" key="13">
    <source>
        <dbReference type="EMBL" id="GAO48730.1"/>
    </source>
</evidence>
<evidence type="ECO:0000256" key="9">
    <source>
        <dbReference type="PROSITE-ProRule" id="PRU10141"/>
    </source>
</evidence>
<dbReference type="Proteomes" id="UP000033140">
    <property type="component" value="Unassembled WGS sequence"/>
</dbReference>
<evidence type="ECO:0000256" key="10">
    <source>
        <dbReference type="SAM" id="MobiDB-lite"/>
    </source>
</evidence>
<reference evidence="13 14" key="2">
    <citation type="journal article" date="2014" name="J. Gen. Appl. Microbiol.">
        <title>The early diverging ascomycetous budding yeast Saitoella complicata has three histone deacetylases belonging to the Clr6, Hos2, and Rpd3 lineages.</title>
        <authorList>
            <person name="Nishida H."/>
            <person name="Matsumoto T."/>
            <person name="Kondo S."/>
            <person name="Hamamoto M."/>
            <person name="Yoshikawa H."/>
        </authorList>
    </citation>
    <scope>NUCLEOTIDE SEQUENCE [LARGE SCALE GENOMIC DNA]</scope>
    <source>
        <strain evidence="13 14">NRRL Y-17804</strain>
    </source>
</reference>
<comment type="catalytic activity">
    <reaction evidence="7">
        <text>L-threonyl-[protein] + ATP = O-phospho-L-threonyl-[protein] + ADP + H(+)</text>
        <dbReference type="Rhea" id="RHEA:46608"/>
        <dbReference type="Rhea" id="RHEA-COMP:11060"/>
        <dbReference type="Rhea" id="RHEA-COMP:11605"/>
        <dbReference type="ChEBI" id="CHEBI:15378"/>
        <dbReference type="ChEBI" id="CHEBI:30013"/>
        <dbReference type="ChEBI" id="CHEBI:30616"/>
        <dbReference type="ChEBI" id="CHEBI:61977"/>
        <dbReference type="ChEBI" id="CHEBI:456216"/>
        <dbReference type="EC" id="2.7.11.11"/>
    </reaction>
</comment>
<dbReference type="GO" id="GO:0005952">
    <property type="term" value="C:cAMP-dependent protein kinase complex"/>
    <property type="evidence" value="ECO:0007669"/>
    <property type="project" value="TreeGrafter"/>
</dbReference>
<dbReference type="GO" id="GO:0005524">
    <property type="term" value="F:ATP binding"/>
    <property type="evidence" value="ECO:0007669"/>
    <property type="project" value="UniProtKB-UniRule"/>
</dbReference>
<evidence type="ECO:0000256" key="2">
    <source>
        <dbReference type="ARBA" id="ARBA00022527"/>
    </source>
</evidence>
<feature type="compositionally biased region" description="Polar residues" evidence="10">
    <location>
        <begin position="130"/>
        <end position="145"/>
    </location>
</feature>
<feature type="compositionally biased region" description="Low complexity" evidence="10">
    <location>
        <begin position="207"/>
        <end position="238"/>
    </location>
</feature>
<feature type="compositionally biased region" description="Polar residues" evidence="10">
    <location>
        <begin position="13"/>
        <end position="34"/>
    </location>
</feature>
<dbReference type="PROSITE" id="PS51285">
    <property type="entry name" value="AGC_KINASE_CTER"/>
    <property type="match status" value="1"/>
</dbReference>
<sequence>MGQAPSHNRRTQPPRQTYRKSNSIPSTASISTVRLPNDSDLHHQRSDQSLVFELHSHRAKAQKKPRDSANGLTYRDVNANPANPQTSVEDIFARLIPLRKNLLHTDTYIRHPQPPSRLSLRPLPAEDRSSPSAQRKSPTTTTSYLSIAMGLWPRSKKDKEKKEAEKAAALANTNTTTTNTKQRPVSTINTNNNGNASRAAAVQGHGLTQTPTTASASTQSSLPSQRSTPTSQQQHHVPAPVVAQQQVPVPVPVQQVQQQTVDQQMRLAQAQKHTQQVYPPAPQVIQQQQQQPLGYGIPQQQQKPVSVPQPQIQQQQQQAYKPVEAPRQSIADVEMRSPSPIPLPVSDGVGQVVQTQERLEQLHGNSLVQQFGQANLGGLVSGVPAQQTAQPVRQAAVVPQQAATQQQQQVVPQAAAAQQVRSTKGKYTLNDFSIQRTLGTGSFGRVHLVQSRHNKRFYAIKVLKKQQVVKMKQVEHTNDERSMLQRVKHPFLITLWGTFQDSRNLYMVMDFIEGGELFSLLRKSQRFPDPVAKFYAAEVALALDYLHSLNIIYRDLKPENLLLDRQGHIKITDFGFAKEVRDITWTLCGTPDYLAPEVVASKGYNKSVDWWSLGILTFEMLAGYPPFYDQVPMKLYENILEGKVRYPAYFNPSAKDLLSKLLTSDLTKRFGNLRSGSGDVMQHSWFGEVNWERLARREIEAPYVPPVKKEGGDASLFDRYPEEDYSVEYGQRGADPYGHLFVDF</sequence>
<keyword evidence="4 9" id="KW-0547">Nucleotide-binding</keyword>
<evidence type="ECO:0000256" key="1">
    <source>
        <dbReference type="ARBA" id="ARBA00012444"/>
    </source>
</evidence>
<dbReference type="OMA" id="QMSSMYQ"/>
<dbReference type="CDD" id="cd05580">
    <property type="entry name" value="STKc_PKA_like"/>
    <property type="match status" value="1"/>
</dbReference>
<dbReference type="EC" id="2.7.11.11" evidence="1"/>
<feature type="compositionally biased region" description="Polar residues" evidence="10">
    <location>
        <begin position="182"/>
        <end position="196"/>
    </location>
</feature>
<dbReference type="SMART" id="SM00220">
    <property type="entry name" value="S_TKc"/>
    <property type="match status" value="1"/>
</dbReference>
<dbReference type="InterPro" id="IPR000961">
    <property type="entry name" value="AGC-kinase_C"/>
</dbReference>
<keyword evidence="2" id="KW-0723">Serine/threonine-protein kinase</keyword>
<feature type="domain" description="AGC-kinase C-terminal" evidence="12">
    <location>
        <begin position="687"/>
        <end position="744"/>
    </location>
</feature>
<dbReference type="PANTHER" id="PTHR24353">
    <property type="entry name" value="CYCLIC NUCLEOTIDE-DEPENDENT PROTEIN KINASE"/>
    <property type="match status" value="1"/>
</dbReference>
<dbReference type="GO" id="GO:0005634">
    <property type="term" value="C:nucleus"/>
    <property type="evidence" value="ECO:0007669"/>
    <property type="project" value="TreeGrafter"/>
</dbReference>
<keyword evidence="6 9" id="KW-0067">ATP-binding</keyword>
<dbReference type="STRING" id="698492.A0A0E9NH43"/>
<protein>
    <recommendedName>
        <fullName evidence="1">cAMP-dependent protein kinase</fullName>
        <ecNumber evidence="1">2.7.11.11</ecNumber>
    </recommendedName>
</protein>
<feature type="compositionally biased region" description="Basic and acidic residues" evidence="10">
    <location>
        <begin position="37"/>
        <end position="46"/>
    </location>
</feature>
<dbReference type="GO" id="GO:0007165">
    <property type="term" value="P:signal transduction"/>
    <property type="evidence" value="ECO:0007669"/>
    <property type="project" value="UniProtKB-ARBA"/>
</dbReference>
<keyword evidence="5" id="KW-0418">Kinase</keyword>
<feature type="compositionally biased region" description="Basic and acidic residues" evidence="10">
    <location>
        <begin position="155"/>
        <end position="166"/>
    </location>
</feature>
<feature type="domain" description="Protein kinase" evidence="11">
    <location>
        <begin position="432"/>
        <end position="686"/>
    </location>
</feature>
<reference evidence="13 14" key="3">
    <citation type="journal article" date="2015" name="Genome Announc.">
        <title>Draft Genome Sequence of the Archiascomycetous Yeast Saitoella complicata.</title>
        <authorList>
            <person name="Yamauchi K."/>
            <person name="Kondo S."/>
            <person name="Hamamoto M."/>
            <person name="Takahashi Y."/>
            <person name="Ogura Y."/>
            <person name="Hayashi T."/>
            <person name="Nishida H."/>
        </authorList>
    </citation>
    <scope>NUCLEOTIDE SEQUENCE [LARGE SCALE GENOMIC DNA]</scope>
    <source>
        <strain evidence="13 14">NRRL Y-17804</strain>
    </source>
</reference>
<dbReference type="SUPFAM" id="SSF56112">
    <property type="entry name" value="Protein kinase-like (PK-like)"/>
    <property type="match status" value="1"/>
</dbReference>
<gene>
    <name evidence="13" type="ORF">G7K_2900-t1</name>
</gene>
<dbReference type="InterPro" id="IPR000719">
    <property type="entry name" value="Prot_kinase_dom"/>
</dbReference>
<dbReference type="GO" id="GO:0005829">
    <property type="term" value="C:cytosol"/>
    <property type="evidence" value="ECO:0007669"/>
    <property type="project" value="TreeGrafter"/>
</dbReference>
<dbReference type="PROSITE" id="PS00108">
    <property type="entry name" value="PROTEIN_KINASE_ST"/>
    <property type="match status" value="1"/>
</dbReference>
<dbReference type="FunFam" id="3.30.200.20:FF:000005">
    <property type="entry name" value="cAMP-dependent protein kinase catalytic subunit"/>
    <property type="match status" value="1"/>
</dbReference>
<organism evidence="13 14">
    <name type="scientific">Saitoella complicata (strain BCRC 22490 / CBS 7301 / JCM 7358 / NBRC 10748 / NRRL Y-17804)</name>
    <dbReference type="NCBI Taxonomy" id="698492"/>
    <lineage>
        <taxon>Eukaryota</taxon>
        <taxon>Fungi</taxon>
        <taxon>Dikarya</taxon>
        <taxon>Ascomycota</taxon>
        <taxon>Taphrinomycotina</taxon>
        <taxon>Taphrinomycotina incertae sedis</taxon>
        <taxon>Saitoella</taxon>
    </lineage>
</organism>
<evidence type="ECO:0000256" key="3">
    <source>
        <dbReference type="ARBA" id="ARBA00022679"/>
    </source>
</evidence>
<keyword evidence="3" id="KW-0808">Transferase</keyword>
<dbReference type="PROSITE" id="PS50011">
    <property type="entry name" value="PROTEIN_KINASE_DOM"/>
    <property type="match status" value="1"/>
</dbReference>
<evidence type="ECO:0000259" key="11">
    <source>
        <dbReference type="PROSITE" id="PS50011"/>
    </source>
</evidence>
<evidence type="ECO:0000256" key="4">
    <source>
        <dbReference type="ARBA" id="ARBA00022741"/>
    </source>
</evidence>
<name>A0A0E9NH43_SAICN</name>
<evidence type="ECO:0000256" key="7">
    <source>
        <dbReference type="ARBA" id="ARBA00047292"/>
    </source>
</evidence>
<dbReference type="SMART" id="SM00133">
    <property type="entry name" value="S_TK_X"/>
    <property type="match status" value="1"/>
</dbReference>
<dbReference type="Pfam" id="PF00069">
    <property type="entry name" value="Pkinase"/>
    <property type="match status" value="1"/>
</dbReference>
<dbReference type="GO" id="GO:0004691">
    <property type="term" value="F:cAMP-dependent protein kinase activity"/>
    <property type="evidence" value="ECO:0007669"/>
    <property type="project" value="UniProtKB-EC"/>
</dbReference>
<feature type="region of interest" description="Disordered" evidence="10">
    <location>
        <begin position="1"/>
        <end position="85"/>
    </location>
</feature>
<feature type="compositionally biased region" description="Low complexity" evidence="10">
    <location>
        <begin position="167"/>
        <end position="181"/>
    </location>
</feature>
<feature type="binding site" evidence="9">
    <location>
        <position position="461"/>
    </location>
    <ligand>
        <name>ATP</name>
        <dbReference type="ChEBI" id="CHEBI:30616"/>
    </ligand>
</feature>
<reference evidence="13 14" key="1">
    <citation type="journal article" date="2011" name="J. Gen. Appl. Microbiol.">
        <title>Draft genome sequencing of the enigmatic yeast Saitoella complicata.</title>
        <authorList>
            <person name="Nishida H."/>
            <person name="Hamamoto M."/>
            <person name="Sugiyama J."/>
        </authorList>
    </citation>
    <scope>NUCLEOTIDE SEQUENCE [LARGE SCALE GENOMIC DNA]</scope>
    <source>
        <strain evidence="13 14">NRRL Y-17804</strain>
    </source>
</reference>
<comment type="catalytic activity">
    <reaction evidence="8">
        <text>L-seryl-[protein] + ATP = O-phospho-L-seryl-[protein] + ADP + H(+)</text>
        <dbReference type="Rhea" id="RHEA:17989"/>
        <dbReference type="Rhea" id="RHEA-COMP:9863"/>
        <dbReference type="Rhea" id="RHEA-COMP:11604"/>
        <dbReference type="ChEBI" id="CHEBI:15378"/>
        <dbReference type="ChEBI" id="CHEBI:29999"/>
        <dbReference type="ChEBI" id="CHEBI:30616"/>
        <dbReference type="ChEBI" id="CHEBI:83421"/>
        <dbReference type="ChEBI" id="CHEBI:456216"/>
        <dbReference type="EC" id="2.7.11.11"/>
    </reaction>
</comment>